<dbReference type="Gene3D" id="1.20.1250.20">
    <property type="entry name" value="MFS general substrate transporter like domains"/>
    <property type="match status" value="1"/>
</dbReference>
<evidence type="ECO:0000313" key="7">
    <source>
        <dbReference type="EMBL" id="MBB2894202.1"/>
    </source>
</evidence>
<comment type="subcellular location">
    <subcellularLocation>
        <location evidence="1">Cell membrane</location>
        <topology evidence="1">Multi-pass membrane protein</topology>
    </subcellularLocation>
</comment>
<evidence type="ECO:0000256" key="1">
    <source>
        <dbReference type="ARBA" id="ARBA00004651"/>
    </source>
</evidence>
<dbReference type="Pfam" id="PF07690">
    <property type="entry name" value="MFS_1"/>
    <property type="match status" value="1"/>
</dbReference>
<dbReference type="SUPFAM" id="SSF103473">
    <property type="entry name" value="MFS general substrate transporter"/>
    <property type="match status" value="1"/>
</dbReference>
<dbReference type="GO" id="GO:0005886">
    <property type="term" value="C:plasma membrane"/>
    <property type="evidence" value="ECO:0007669"/>
    <property type="project" value="UniProtKB-SubCell"/>
</dbReference>
<evidence type="ECO:0000313" key="8">
    <source>
        <dbReference type="EMBL" id="MBB2894770.1"/>
    </source>
</evidence>
<evidence type="ECO:0000256" key="3">
    <source>
        <dbReference type="ARBA" id="ARBA00022989"/>
    </source>
</evidence>
<dbReference type="PROSITE" id="PS50850">
    <property type="entry name" value="MFS"/>
    <property type="match status" value="1"/>
</dbReference>
<reference evidence="8 9" key="1">
    <citation type="submission" date="2020-08" db="EMBL/GenBank/DDBJ databases">
        <title>Sequencing the genomes of 1000 actinobacteria strains.</title>
        <authorList>
            <person name="Klenk H.-P."/>
        </authorList>
    </citation>
    <scope>NUCLEOTIDE SEQUENCE [LARGE SCALE GENOMIC DNA]</scope>
    <source>
        <strain evidence="8 9">DSM 105369</strain>
    </source>
</reference>
<dbReference type="PANTHER" id="PTHR23542">
    <property type="match status" value="1"/>
</dbReference>
<feature type="transmembrane region" description="Helical" evidence="5">
    <location>
        <begin position="257"/>
        <end position="277"/>
    </location>
</feature>
<accession>A0A839NAJ3</accession>
<keyword evidence="4 5" id="KW-0472">Membrane</keyword>
<dbReference type="Proteomes" id="UP000559182">
    <property type="component" value="Unassembled WGS sequence"/>
</dbReference>
<evidence type="ECO:0000259" key="6">
    <source>
        <dbReference type="PROSITE" id="PS50850"/>
    </source>
</evidence>
<dbReference type="AlphaFoldDB" id="A0A839NAJ3"/>
<dbReference type="InterPro" id="IPR020846">
    <property type="entry name" value="MFS_dom"/>
</dbReference>
<sequence>MSPAASYRHLFGLTGRTYIVVAFLARLPLAMSQMGVLLLIAHTTGSFGAGGASAGALAVANAVGAPLLGAASDRFGQRPVVLVQSWLSSLGLLAVVLAAESGVSWLWAAAAAAFGGFFIPQAGPLARVRWRPIISSRDRTGTSARLIDTAFSYEGSADEASFVLGPALVGTIASIVDPGVGICTAAVLLAIFGTWFAIHPTARLRTAHAATAGTGRLLTPALATLMAAQFIIGMIFGSVQNGTTVLATEAGHDGLAGLVQALLGIGSVLAGLSMAALPARIGYVTRWRATAAGLLVLTTPLLLVGSLAALCPVLIVLGCCVAPYMITTFTLGEQITPPSRTGAAMTLLAAATGLGYAVGAAVAGHFADLSGATAAFGVTVAAGALACALAVGAGPLLRRAHAGSAAMAATPETPTPSASAA</sequence>
<keyword evidence="3 5" id="KW-1133">Transmembrane helix</keyword>
<dbReference type="PANTHER" id="PTHR23542:SF1">
    <property type="entry name" value="MAJOR FACILITATOR SUPERFAMILY (MFS) PROFILE DOMAIN-CONTAINING PROTEIN"/>
    <property type="match status" value="1"/>
</dbReference>
<dbReference type="GO" id="GO:0022857">
    <property type="term" value="F:transmembrane transporter activity"/>
    <property type="evidence" value="ECO:0007669"/>
    <property type="project" value="InterPro"/>
</dbReference>
<feature type="transmembrane region" description="Helical" evidence="5">
    <location>
        <begin position="47"/>
        <end position="68"/>
    </location>
</feature>
<proteinExistence type="predicted"/>
<dbReference type="InterPro" id="IPR036259">
    <property type="entry name" value="MFS_trans_sf"/>
</dbReference>
<evidence type="ECO:0000256" key="5">
    <source>
        <dbReference type="SAM" id="Phobius"/>
    </source>
</evidence>
<feature type="transmembrane region" description="Helical" evidence="5">
    <location>
        <begin position="105"/>
        <end position="130"/>
    </location>
</feature>
<name>A0A839NAJ3_9MICO</name>
<gene>
    <name evidence="7" type="ORF">FHU39_004238</name>
    <name evidence="8" type="ORF">FHU39_004821</name>
</gene>
<feature type="transmembrane region" description="Helical" evidence="5">
    <location>
        <begin position="218"/>
        <end position="237"/>
    </location>
</feature>
<dbReference type="RefSeq" id="WP_183322638.1">
    <property type="nucleotide sequence ID" value="NZ_JACHVQ010000004.1"/>
</dbReference>
<evidence type="ECO:0000256" key="2">
    <source>
        <dbReference type="ARBA" id="ARBA00022692"/>
    </source>
</evidence>
<keyword evidence="9" id="KW-1185">Reference proteome</keyword>
<feature type="transmembrane region" description="Helical" evidence="5">
    <location>
        <begin position="344"/>
        <end position="367"/>
    </location>
</feature>
<protein>
    <submittedName>
        <fullName evidence="8">MFS family permease</fullName>
    </submittedName>
</protein>
<feature type="transmembrane region" description="Helical" evidence="5">
    <location>
        <begin position="289"/>
        <end position="308"/>
    </location>
</feature>
<feature type="transmembrane region" description="Helical" evidence="5">
    <location>
        <begin position="373"/>
        <end position="397"/>
    </location>
</feature>
<keyword evidence="2 5" id="KW-0812">Transmembrane</keyword>
<feature type="transmembrane region" description="Helical" evidence="5">
    <location>
        <begin position="179"/>
        <end position="198"/>
    </location>
</feature>
<feature type="domain" description="Major facilitator superfamily (MFS) profile" evidence="6">
    <location>
        <begin position="221"/>
        <end position="421"/>
    </location>
</feature>
<dbReference type="EMBL" id="JACHVQ010000004">
    <property type="protein sequence ID" value="MBB2894202.1"/>
    <property type="molecule type" value="Genomic_DNA"/>
</dbReference>
<evidence type="ECO:0000313" key="9">
    <source>
        <dbReference type="Proteomes" id="UP000559182"/>
    </source>
</evidence>
<evidence type="ECO:0000256" key="4">
    <source>
        <dbReference type="ARBA" id="ARBA00023136"/>
    </source>
</evidence>
<dbReference type="InterPro" id="IPR011701">
    <property type="entry name" value="MFS"/>
</dbReference>
<feature type="transmembrane region" description="Helical" evidence="5">
    <location>
        <begin position="18"/>
        <end position="41"/>
    </location>
</feature>
<dbReference type="EMBL" id="JACHVQ010000007">
    <property type="protein sequence ID" value="MBB2894770.1"/>
    <property type="molecule type" value="Genomic_DNA"/>
</dbReference>
<organism evidence="8 9">
    <name type="scientific">Flexivirga oryzae</name>
    <dbReference type="NCBI Taxonomy" id="1794944"/>
    <lineage>
        <taxon>Bacteria</taxon>
        <taxon>Bacillati</taxon>
        <taxon>Actinomycetota</taxon>
        <taxon>Actinomycetes</taxon>
        <taxon>Micrococcales</taxon>
        <taxon>Dermacoccaceae</taxon>
        <taxon>Flexivirga</taxon>
    </lineage>
</organism>
<feature type="transmembrane region" description="Helical" evidence="5">
    <location>
        <begin position="80"/>
        <end position="99"/>
    </location>
</feature>
<comment type="caution">
    <text evidence="8">The sequence shown here is derived from an EMBL/GenBank/DDBJ whole genome shotgun (WGS) entry which is preliminary data.</text>
</comment>